<dbReference type="Pfam" id="PF03606">
    <property type="entry name" value="DcuC"/>
    <property type="match status" value="1"/>
</dbReference>
<dbReference type="Proteomes" id="UP001254848">
    <property type="component" value="Unassembled WGS sequence"/>
</dbReference>
<reference evidence="9 10" key="1">
    <citation type="submission" date="2023-07" db="EMBL/GenBank/DDBJ databases">
        <title>The novel representative of Negativicutes class, Anaeroselena agilis gen. nov. sp. nov.</title>
        <authorList>
            <person name="Prokofeva M.I."/>
            <person name="Elcheninov A.G."/>
            <person name="Klyukina A."/>
            <person name="Kublanov I.V."/>
            <person name="Frolov E.N."/>
            <person name="Podosokorskaya O.A."/>
        </authorList>
    </citation>
    <scope>NUCLEOTIDE SEQUENCE [LARGE SCALE GENOMIC DNA]</scope>
    <source>
        <strain evidence="9 10">4137-cl</strain>
    </source>
</reference>
<gene>
    <name evidence="9" type="primary">dcuC</name>
    <name evidence="9" type="ORF">Q4T40_05770</name>
</gene>
<feature type="transmembrane region" description="Helical" evidence="8">
    <location>
        <begin position="293"/>
        <end position="320"/>
    </location>
</feature>
<comment type="caution">
    <text evidence="9">The sequence shown here is derived from an EMBL/GenBank/DDBJ whole genome shotgun (WGS) entry which is preliminary data.</text>
</comment>
<evidence type="ECO:0000256" key="8">
    <source>
        <dbReference type="SAM" id="Phobius"/>
    </source>
</evidence>
<feature type="transmembrane region" description="Helical" evidence="8">
    <location>
        <begin position="375"/>
        <end position="400"/>
    </location>
</feature>
<feature type="transmembrane region" description="Helical" evidence="8">
    <location>
        <begin position="171"/>
        <end position="197"/>
    </location>
</feature>
<feature type="transmembrane region" description="Helical" evidence="8">
    <location>
        <begin position="251"/>
        <end position="273"/>
    </location>
</feature>
<evidence type="ECO:0000256" key="4">
    <source>
        <dbReference type="ARBA" id="ARBA00022475"/>
    </source>
</evidence>
<dbReference type="InterPro" id="IPR004669">
    <property type="entry name" value="C4_dicarb_anaerob_car"/>
</dbReference>
<keyword evidence="4" id="KW-1003">Cell membrane</keyword>
<accession>A0ABU3NVA1</accession>
<protein>
    <submittedName>
        <fullName evidence="9">C4-dicarboxylate transporter DcuC</fullName>
    </submittedName>
</protein>
<evidence type="ECO:0000256" key="1">
    <source>
        <dbReference type="ARBA" id="ARBA00004651"/>
    </source>
</evidence>
<evidence type="ECO:0000256" key="3">
    <source>
        <dbReference type="ARBA" id="ARBA00022448"/>
    </source>
</evidence>
<sequence>MVWLGGLIVILTFVAIIKRYETRMVLFLSGVLMALLSQQPWAAFAAFQKAMVNGGLVPVISTVMGFAFVMKYTKCDAHLVHLLAAPLTKARAVLIPGAVLVTFLINIALPSAAGCAAAVGAILIPTLMGAGVHPAIAASAVLAGTWGSAFNPGNMHNPYIAKLANISDPMVVIGGHTTAALAGMVVVAVVLTAVAMLRKEDRGYEGAALAVGGVDDFKVNIVKAIVPVVPLLMLVAGSLGKLVPSVPAFKLIHAFTVPEAMIIGVFLGFLVNLRTATSQDTSKQFFAGMGEAYASVIGIIIGAAVFNEGMKLIGLTGALIDFMKHSESIAKIAATFGPFIVAVLSGSGDAATLAFNGAITPHAKQFGFDILPMGSTAFLTGALGRSMSPVAGAAIVCAGLAGINPMEITRRNWPAMVLAAIVVMFILL</sequence>
<feature type="transmembrane region" description="Helical" evidence="8">
    <location>
        <begin position="130"/>
        <end position="150"/>
    </location>
</feature>
<feature type="transmembrane region" description="Helical" evidence="8">
    <location>
        <begin position="412"/>
        <end position="427"/>
    </location>
</feature>
<dbReference type="InterPro" id="IPR018385">
    <property type="entry name" value="C4_dicarb_anaerob_car-like"/>
</dbReference>
<feature type="transmembrane region" description="Helical" evidence="8">
    <location>
        <begin position="55"/>
        <end position="72"/>
    </location>
</feature>
<evidence type="ECO:0000256" key="6">
    <source>
        <dbReference type="ARBA" id="ARBA00022989"/>
    </source>
</evidence>
<dbReference type="PANTHER" id="PTHR42002:SF2">
    <property type="entry name" value="ANAEROBIC C4-DICARBOXYLATE TRANSPORTER DCUC-RELATED"/>
    <property type="match status" value="1"/>
</dbReference>
<evidence type="ECO:0000313" key="9">
    <source>
        <dbReference type="EMBL" id="MDT8900746.1"/>
    </source>
</evidence>
<keyword evidence="10" id="KW-1185">Reference proteome</keyword>
<name>A0ABU3NVA1_9FIRM</name>
<dbReference type="RefSeq" id="WP_413779280.1">
    <property type="nucleotide sequence ID" value="NZ_JAUOZS010000001.1"/>
</dbReference>
<keyword evidence="5 8" id="KW-0812">Transmembrane</keyword>
<evidence type="ECO:0000256" key="5">
    <source>
        <dbReference type="ARBA" id="ARBA00022692"/>
    </source>
</evidence>
<feature type="transmembrane region" description="Helical" evidence="8">
    <location>
        <begin position="93"/>
        <end position="124"/>
    </location>
</feature>
<keyword evidence="3" id="KW-0813">Transport</keyword>
<dbReference type="EMBL" id="JAUOZS010000001">
    <property type="protein sequence ID" value="MDT8900746.1"/>
    <property type="molecule type" value="Genomic_DNA"/>
</dbReference>
<dbReference type="NCBIfam" id="NF037994">
    <property type="entry name" value="DcuC_1"/>
    <property type="match status" value="1"/>
</dbReference>
<evidence type="ECO:0000256" key="2">
    <source>
        <dbReference type="ARBA" id="ARBA00005275"/>
    </source>
</evidence>
<evidence type="ECO:0000313" key="10">
    <source>
        <dbReference type="Proteomes" id="UP001254848"/>
    </source>
</evidence>
<dbReference type="PANTHER" id="PTHR42002">
    <property type="entry name" value="ANAEROBIC C4-DICARBOXYLATE TRANSPORTER DCUC-RELATED"/>
    <property type="match status" value="1"/>
</dbReference>
<evidence type="ECO:0000256" key="7">
    <source>
        <dbReference type="ARBA" id="ARBA00023136"/>
    </source>
</evidence>
<comment type="similarity">
    <text evidence="2">Belongs to the DcuC/DcuD transporter (TC 2.A.61) family.</text>
</comment>
<feature type="transmembrane region" description="Helical" evidence="8">
    <location>
        <begin position="217"/>
        <end position="239"/>
    </location>
</feature>
<keyword evidence="7 8" id="KW-0472">Membrane</keyword>
<proteinExistence type="inferred from homology"/>
<organism evidence="9 10">
    <name type="scientific">Anaeroselena agilis</name>
    <dbReference type="NCBI Taxonomy" id="3063788"/>
    <lineage>
        <taxon>Bacteria</taxon>
        <taxon>Bacillati</taxon>
        <taxon>Bacillota</taxon>
        <taxon>Negativicutes</taxon>
        <taxon>Acetonemataceae</taxon>
        <taxon>Anaeroselena</taxon>
    </lineage>
</organism>
<comment type="subcellular location">
    <subcellularLocation>
        <location evidence="1">Cell membrane</location>
        <topology evidence="1">Multi-pass membrane protein</topology>
    </subcellularLocation>
</comment>
<keyword evidence="6 8" id="KW-1133">Transmembrane helix</keyword>